<dbReference type="Proteomes" id="UP000827092">
    <property type="component" value="Unassembled WGS sequence"/>
</dbReference>
<dbReference type="EMBL" id="JAFNEN010006481">
    <property type="protein sequence ID" value="KAG8155904.1"/>
    <property type="molecule type" value="Genomic_DNA"/>
</dbReference>
<gene>
    <name evidence="2" type="ORF">JTE90_012431</name>
</gene>
<comment type="caution">
    <text evidence="2">The sequence shown here is derived from an EMBL/GenBank/DDBJ whole genome shotgun (WGS) entry which is preliminary data.</text>
</comment>
<protein>
    <submittedName>
        <fullName evidence="2">Uncharacterized protein</fullName>
    </submittedName>
</protein>
<organism evidence="2 3">
    <name type="scientific">Oedothorax gibbosus</name>
    <dbReference type="NCBI Taxonomy" id="931172"/>
    <lineage>
        <taxon>Eukaryota</taxon>
        <taxon>Metazoa</taxon>
        <taxon>Ecdysozoa</taxon>
        <taxon>Arthropoda</taxon>
        <taxon>Chelicerata</taxon>
        <taxon>Arachnida</taxon>
        <taxon>Araneae</taxon>
        <taxon>Araneomorphae</taxon>
        <taxon>Entelegynae</taxon>
        <taxon>Araneoidea</taxon>
        <taxon>Linyphiidae</taxon>
        <taxon>Erigoninae</taxon>
        <taxon>Oedothorax</taxon>
    </lineage>
</organism>
<feature type="compositionally biased region" description="Low complexity" evidence="1">
    <location>
        <begin position="133"/>
        <end position="142"/>
    </location>
</feature>
<name>A0AAV6TDA8_9ARAC</name>
<sequence length="177" mass="20233">MIIAKGFRVYSFQLGVFLKESRLSFMLSRHYLPVLGWPLHHRGTPTIKGTLYLIIAPEICHKIKYAKRRTLGRPVPTHHVRPAAYAAGRGNNKGRKGDKRVRLATRTAFNSTPTRSPMLRSQYDKYSHRNNFRDGAAPARRAGTTRREAEDLREQARLADTVIHQLKPRSTDTVPHI</sequence>
<evidence type="ECO:0000313" key="2">
    <source>
        <dbReference type="EMBL" id="KAG8155904.1"/>
    </source>
</evidence>
<evidence type="ECO:0000256" key="1">
    <source>
        <dbReference type="SAM" id="MobiDB-lite"/>
    </source>
</evidence>
<accession>A0AAV6TDA8</accession>
<keyword evidence="3" id="KW-1185">Reference proteome</keyword>
<evidence type="ECO:0000313" key="3">
    <source>
        <dbReference type="Proteomes" id="UP000827092"/>
    </source>
</evidence>
<reference evidence="2 3" key="1">
    <citation type="journal article" date="2022" name="Nat. Ecol. Evol.">
        <title>A masculinizing supergene underlies an exaggerated male reproductive morph in a spider.</title>
        <authorList>
            <person name="Hendrickx F."/>
            <person name="De Corte Z."/>
            <person name="Sonet G."/>
            <person name="Van Belleghem S.M."/>
            <person name="Kostlbacher S."/>
            <person name="Vangestel C."/>
        </authorList>
    </citation>
    <scope>NUCLEOTIDE SEQUENCE [LARGE SCALE GENOMIC DNA]</scope>
    <source>
        <strain evidence="2">W744_W776</strain>
    </source>
</reference>
<dbReference type="AlphaFoldDB" id="A0AAV6TDA8"/>
<feature type="region of interest" description="Disordered" evidence="1">
    <location>
        <begin position="128"/>
        <end position="152"/>
    </location>
</feature>
<proteinExistence type="predicted"/>